<dbReference type="EMBL" id="JBHTIW010000001">
    <property type="protein sequence ID" value="MFD0918686.1"/>
    <property type="molecule type" value="Genomic_DNA"/>
</dbReference>
<dbReference type="Proteomes" id="UP001597018">
    <property type="component" value="Unassembled WGS sequence"/>
</dbReference>
<evidence type="ECO:0000313" key="2">
    <source>
        <dbReference type="Proteomes" id="UP001597018"/>
    </source>
</evidence>
<comment type="caution">
    <text evidence="1">The sequence shown here is derived from an EMBL/GenBank/DDBJ whole genome shotgun (WGS) entry which is preliminary data.</text>
</comment>
<protein>
    <submittedName>
        <fullName evidence="1">Uncharacterized protein</fullName>
    </submittedName>
</protein>
<name>A0ABW3FPL1_9PSEU</name>
<accession>A0ABW3FPL1</accession>
<keyword evidence="2" id="KW-1185">Reference proteome</keyword>
<organism evidence="1 2">
    <name type="scientific">Saccharopolyspora rosea</name>
    <dbReference type="NCBI Taxonomy" id="524884"/>
    <lineage>
        <taxon>Bacteria</taxon>
        <taxon>Bacillati</taxon>
        <taxon>Actinomycetota</taxon>
        <taxon>Actinomycetes</taxon>
        <taxon>Pseudonocardiales</taxon>
        <taxon>Pseudonocardiaceae</taxon>
        <taxon>Saccharopolyspora</taxon>
    </lineage>
</organism>
<dbReference type="RefSeq" id="WP_263249553.1">
    <property type="nucleotide sequence ID" value="NZ_BAABLT010000007.1"/>
</dbReference>
<reference evidence="2" key="1">
    <citation type="journal article" date="2019" name="Int. J. Syst. Evol. Microbiol.">
        <title>The Global Catalogue of Microorganisms (GCM) 10K type strain sequencing project: providing services to taxonomists for standard genome sequencing and annotation.</title>
        <authorList>
            <consortium name="The Broad Institute Genomics Platform"/>
            <consortium name="The Broad Institute Genome Sequencing Center for Infectious Disease"/>
            <person name="Wu L."/>
            <person name="Ma J."/>
        </authorList>
    </citation>
    <scope>NUCLEOTIDE SEQUENCE [LARGE SCALE GENOMIC DNA]</scope>
    <source>
        <strain evidence="2">CCUG 56401</strain>
    </source>
</reference>
<evidence type="ECO:0000313" key="1">
    <source>
        <dbReference type="EMBL" id="MFD0918686.1"/>
    </source>
</evidence>
<gene>
    <name evidence="1" type="ORF">ACFQ16_02920</name>
</gene>
<sequence>MTQPWNPPTKDKLDLKLGVETIEKFESFMYTLDAKENRDKLKDTQNTQVPESVRELLKMIEEKGTEENPGFLLYAQYLQDSLDKLASLATVIAEGGNSESQEAYKNLETQVKNFNNYIDTNYPNAKALLQMYGSFRRPLTLDEGQAQFRRKKLQDPKLKNNQDIQDGTVIVSAAGVVLTNVAAAATVVVAAEAVVFAAAFVA</sequence>
<proteinExistence type="predicted"/>